<evidence type="ECO:0008006" key="3">
    <source>
        <dbReference type="Google" id="ProtNLM"/>
    </source>
</evidence>
<accession>A0AAE9E732</accession>
<proteinExistence type="predicted"/>
<dbReference type="Proteomes" id="UP000829354">
    <property type="component" value="Chromosome I"/>
</dbReference>
<dbReference type="PANTHER" id="PTHR36945:SF2">
    <property type="entry name" value="C2H2-TYPE DOMAIN-CONTAINING PROTEIN"/>
    <property type="match status" value="1"/>
</dbReference>
<evidence type="ECO:0000313" key="2">
    <source>
        <dbReference type="Proteomes" id="UP000829354"/>
    </source>
</evidence>
<sequence>MIKQMGAAEGQPIINIRIFGKSLKQLAKDGISLESLLISIGLTNVEITEEIPYQPTLSTTVCNEDVPRCSTPNNRQLDLRRKITFNLPERISEITPNSDDNFSIDNQWKLDVDEVINRLLEVVEENIHRIPLVQNVFGRFSVESFPVYPTFDFPHPRINDQPTLSTTVCNLEVPRCSTPNNQQLDIQRKFTLNLLERISEITPNTDDNFSVDNQWKLDVDEVINRLLEVVGENVQTVSAQFESSPVYPSIDFSHTSRQPTLSTTVCHVPRCSTPKLCSPKLEIQRKFTLNLPERISEIPHETEGNQLRFEVAEDVECIRAGVENPADPSFDQYHTSSIEDTVDLSEEYPKEQYFLKTTSDSDYVDWKDCDKNGVFVFNCNFPNCNHQIKWKRKARLQFLSHALVHNTKEVFKCIKCKRQKLMMSSYDKLRSHYVSKHPTVKVPRIGLYEHFAGDEFLKNLVNECFGKEIDVINKRIKRKVLERKQVPVVASFISEEF</sequence>
<dbReference type="InterPro" id="IPR053360">
    <property type="entry name" value="Zinc_finger_domain"/>
</dbReference>
<protein>
    <recommendedName>
        <fullName evidence="3">C2H2-type domain-containing protein</fullName>
    </recommendedName>
</protein>
<evidence type="ECO:0000313" key="1">
    <source>
        <dbReference type="EMBL" id="UMM14159.1"/>
    </source>
</evidence>
<name>A0AAE9E732_CAEBR</name>
<reference evidence="1 2" key="1">
    <citation type="submission" date="2022-04" db="EMBL/GenBank/DDBJ databases">
        <title>Chromosome-level reference genomes for two strains of Caenorhabditis briggsae: an improved platform for comparative genomics.</title>
        <authorList>
            <person name="Stevens L."/>
            <person name="Andersen E."/>
        </authorList>
    </citation>
    <scope>NUCLEOTIDE SEQUENCE [LARGE SCALE GENOMIC DNA]</scope>
    <source>
        <strain evidence="1">VX34</strain>
        <tissue evidence="1">Whole-organism</tissue>
    </source>
</reference>
<dbReference type="PANTHER" id="PTHR36945">
    <property type="entry name" value="HIGH INCIDENCE OF MALES (INCREASED X CHROMOSOME LOSS)-RELATED-RELATED"/>
    <property type="match status" value="1"/>
</dbReference>
<dbReference type="EMBL" id="CP092620">
    <property type="protein sequence ID" value="UMM14159.1"/>
    <property type="molecule type" value="Genomic_DNA"/>
</dbReference>
<keyword evidence="2" id="KW-1185">Reference proteome</keyword>
<gene>
    <name evidence="1" type="ORF">L5515_002081</name>
</gene>
<dbReference type="AlphaFoldDB" id="A0AAE9E732"/>
<organism evidence="1 2">
    <name type="scientific">Caenorhabditis briggsae</name>
    <dbReference type="NCBI Taxonomy" id="6238"/>
    <lineage>
        <taxon>Eukaryota</taxon>
        <taxon>Metazoa</taxon>
        <taxon>Ecdysozoa</taxon>
        <taxon>Nematoda</taxon>
        <taxon>Chromadorea</taxon>
        <taxon>Rhabditida</taxon>
        <taxon>Rhabditina</taxon>
        <taxon>Rhabditomorpha</taxon>
        <taxon>Rhabditoidea</taxon>
        <taxon>Rhabditidae</taxon>
        <taxon>Peloderinae</taxon>
        <taxon>Caenorhabditis</taxon>
    </lineage>
</organism>